<feature type="chain" id="PRO_5012883715" description="DUF4468 domain-containing protein" evidence="1">
    <location>
        <begin position="19"/>
        <end position="184"/>
    </location>
</feature>
<proteinExistence type="predicted"/>
<evidence type="ECO:0000313" key="3">
    <source>
        <dbReference type="Proteomes" id="UP000184212"/>
    </source>
</evidence>
<gene>
    <name evidence="2" type="ORF">SAMN04488109_0523</name>
</gene>
<evidence type="ECO:0008006" key="4">
    <source>
        <dbReference type="Google" id="ProtNLM"/>
    </source>
</evidence>
<organism evidence="2 3">
    <name type="scientific">Chryseolinea serpens</name>
    <dbReference type="NCBI Taxonomy" id="947013"/>
    <lineage>
        <taxon>Bacteria</taxon>
        <taxon>Pseudomonadati</taxon>
        <taxon>Bacteroidota</taxon>
        <taxon>Cytophagia</taxon>
        <taxon>Cytophagales</taxon>
        <taxon>Fulvivirgaceae</taxon>
        <taxon>Chryseolinea</taxon>
    </lineage>
</organism>
<dbReference type="OrthoDB" id="978241at2"/>
<dbReference type="Proteomes" id="UP000184212">
    <property type="component" value="Unassembled WGS sequence"/>
</dbReference>
<dbReference type="RefSeq" id="WP_073130810.1">
    <property type="nucleotide sequence ID" value="NZ_FQWQ01000001.1"/>
</dbReference>
<protein>
    <recommendedName>
        <fullName evidence="4">DUF4468 domain-containing protein</fullName>
    </recommendedName>
</protein>
<accession>A0A1M5KBL5</accession>
<dbReference type="EMBL" id="FQWQ01000001">
    <property type="protein sequence ID" value="SHG49553.1"/>
    <property type="molecule type" value="Genomic_DNA"/>
</dbReference>
<dbReference type="AlphaFoldDB" id="A0A1M5KBL5"/>
<keyword evidence="3" id="KW-1185">Reference proteome</keyword>
<dbReference type="STRING" id="947013.SAMN04488109_0523"/>
<feature type="signal peptide" evidence="1">
    <location>
        <begin position="1"/>
        <end position="18"/>
    </location>
</feature>
<keyword evidence="1" id="KW-0732">Signal</keyword>
<evidence type="ECO:0000313" key="2">
    <source>
        <dbReference type="EMBL" id="SHG49553.1"/>
    </source>
</evidence>
<reference evidence="2 3" key="1">
    <citation type="submission" date="2016-11" db="EMBL/GenBank/DDBJ databases">
        <authorList>
            <person name="Jaros S."/>
            <person name="Januszkiewicz K."/>
            <person name="Wedrychowicz H."/>
        </authorList>
    </citation>
    <scope>NUCLEOTIDE SEQUENCE [LARGE SCALE GENOMIC DNA]</scope>
    <source>
        <strain evidence="2 3">DSM 24574</strain>
    </source>
</reference>
<evidence type="ECO:0000256" key="1">
    <source>
        <dbReference type="SAM" id="SignalP"/>
    </source>
</evidence>
<sequence length="184" mass="20658">MKTLLSLFLTACSIVLFAQGNTSYGNFKLADQEILYQKVFAQDSITAAKLTEFYKAQPFVANLQTTADEVTFDMNDIIVDYKKFQFTQVATPPIIQTGKYSGKVTVGVKDGKYRVTVRSIQLTGDIGYKKITAKDNLTNYAAKNNGTIMNQEWCKPNTLGLLDKSFTDKLQYVEKGKKKDGDDW</sequence>
<name>A0A1M5KBL5_9BACT</name>